<keyword evidence="1" id="KW-1133">Transmembrane helix</keyword>
<protein>
    <submittedName>
        <fullName evidence="2">Transmembrane protein, putative</fullName>
    </submittedName>
</protein>
<dbReference type="Gramene" id="rna40935">
    <property type="protein sequence ID" value="RHN46449.1"/>
    <property type="gene ID" value="gene40935"/>
</dbReference>
<reference evidence="6" key="4">
    <citation type="journal article" date="2018" name="Nat. Plants">
        <title>Whole-genome landscape of Medicago truncatula symbiotic genes.</title>
        <authorList>
            <person name="Pecrix Y."/>
            <person name="Staton S.E."/>
            <person name="Sallet E."/>
            <person name="Lelandais-Briere C."/>
            <person name="Moreau S."/>
            <person name="Carrere S."/>
            <person name="Blein T."/>
            <person name="Jardinaud M.F."/>
            <person name="Latrasse D."/>
            <person name="Zouine M."/>
            <person name="Zahm M."/>
            <person name="Kreplak J."/>
            <person name="Mayjonade B."/>
            <person name="Satge C."/>
            <person name="Perez M."/>
            <person name="Cauet S."/>
            <person name="Marande W."/>
            <person name="Chantry-Darmon C."/>
            <person name="Lopez-Roques C."/>
            <person name="Bouchez O."/>
            <person name="Berard A."/>
            <person name="Debelle F."/>
            <person name="Munos S."/>
            <person name="Bendahmane A."/>
            <person name="Berges H."/>
            <person name="Niebel A."/>
            <person name="Buitink J."/>
            <person name="Frugier F."/>
            <person name="Benhamed M."/>
            <person name="Crespi M."/>
            <person name="Gouzy J."/>
            <person name="Gamas P."/>
        </authorList>
    </citation>
    <scope>NUCLEOTIDE SEQUENCE [LARGE SCALE GENOMIC DNA]</scope>
    <source>
        <strain evidence="6">cv. Jemalong A17</strain>
    </source>
</reference>
<dbReference type="EnsemblPlants" id="AES79519">
    <property type="protein sequence ID" value="AES79519"/>
    <property type="gene ID" value="MTR_7g068350"/>
</dbReference>
<proteinExistence type="predicted"/>
<dbReference type="STRING" id="3880.G7KS98"/>
<dbReference type="PaxDb" id="3880-AES79519"/>
<evidence type="ECO:0000313" key="5">
    <source>
        <dbReference type="Proteomes" id="UP000002051"/>
    </source>
</evidence>
<reference evidence="4" key="3">
    <citation type="submission" date="2015-04" db="UniProtKB">
        <authorList>
            <consortium name="EnsemblPlants"/>
        </authorList>
    </citation>
    <scope>IDENTIFICATION</scope>
    <source>
        <strain evidence="4">cv. Jemalong A17</strain>
    </source>
</reference>
<evidence type="ECO:0000313" key="2">
    <source>
        <dbReference type="EMBL" id="AES79519.2"/>
    </source>
</evidence>
<organism evidence="2 5">
    <name type="scientific">Medicago truncatula</name>
    <name type="common">Barrel medic</name>
    <name type="synonym">Medicago tribuloides</name>
    <dbReference type="NCBI Taxonomy" id="3880"/>
    <lineage>
        <taxon>Eukaryota</taxon>
        <taxon>Viridiplantae</taxon>
        <taxon>Streptophyta</taxon>
        <taxon>Embryophyta</taxon>
        <taxon>Tracheophyta</taxon>
        <taxon>Spermatophyta</taxon>
        <taxon>Magnoliopsida</taxon>
        <taxon>eudicotyledons</taxon>
        <taxon>Gunneridae</taxon>
        <taxon>Pentapetalae</taxon>
        <taxon>rosids</taxon>
        <taxon>fabids</taxon>
        <taxon>Fabales</taxon>
        <taxon>Fabaceae</taxon>
        <taxon>Papilionoideae</taxon>
        <taxon>50 kb inversion clade</taxon>
        <taxon>NPAAA clade</taxon>
        <taxon>Hologalegina</taxon>
        <taxon>IRL clade</taxon>
        <taxon>Trifolieae</taxon>
        <taxon>Medicago</taxon>
    </lineage>
</organism>
<dbReference type="Proteomes" id="UP000265566">
    <property type="component" value="Chromosome 7"/>
</dbReference>
<dbReference type="HOGENOM" id="CLU_1134990_0_0_1"/>
<feature type="transmembrane region" description="Helical" evidence="1">
    <location>
        <begin position="96"/>
        <end position="119"/>
    </location>
</feature>
<reference evidence="3" key="5">
    <citation type="journal article" date="2018" name="Nat. Plants">
        <title>Whole-genome landscape of Medicago truncatula symbiotic genes.</title>
        <authorList>
            <person name="Pecrix Y."/>
            <person name="Gamas P."/>
            <person name="Carrere S."/>
        </authorList>
    </citation>
    <scope>NUCLEOTIDE SEQUENCE</scope>
    <source>
        <tissue evidence="3">Leaves</tissue>
    </source>
</reference>
<evidence type="ECO:0000313" key="3">
    <source>
        <dbReference type="EMBL" id="RHN46449.1"/>
    </source>
</evidence>
<accession>A0A0C3W7B9</accession>
<evidence type="ECO:0000313" key="6">
    <source>
        <dbReference type="Proteomes" id="UP000265566"/>
    </source>
</evidence>
<dbReference type="EMBL" id="CM001223">
    <property type="protein sequence ID" value="AES79519.2"/>
    <property type="molecule type" value="Genomic_DNA"/>
</dbReference>
<keyword evidence="5" id="KW-1185">Reference proteome</keyword>
<name>G7KS98_MEDTR</name>
<dbReference type="EMBL" id="PSQE01000007">
    <property type="protein sequence ID" value="RHN46449.1"/>
    <property type="molecule type" value="Genomic_DNA"/>
</dbReference>
<keyword evidence="1" id="KW-0472">Membrane</keyword>
<reference evidence="2 5" key="1">
    <citation type="journal article" date="2011" name="Nature">
        <title>The Medicago genome provides insight into the evolution of rhizobial symbioses.</title>
        <authorList>
            <person name="Young N.D."/>
            <person name="Debelle F."/>
            <person name="Oldroyd G.E."/>
            <person name="Geurts R."/>
            <person name="Cannon S.B."/>
            <person name="Udvardi M.K."/>
            <person name="Benedito V.A."/>
            <person name="Mayer K.F."/>
            <person name="Gouzy J."/>
            <person name="Schoof H."/>
            <person name="Van de Peer Y."/>
            <person name="Proost S."/>
            <person name="Cook D.R."/>
            <person name="Meyers B.C."/>
            <person name="Spannagl M."/>
            <person name="Cheung F."/>
            <person name="De Mita S."/>
            <person name="Krishnakumar V."/>
            <person name="Gundlach H."/>
            <person name="Zhou S."/>
            <person name="Mudge J."/>
            <person name="Bharti A.K."/>
            <person name="Murray J.D."/>
            <person name="Naoumkina M.A."/>
            <person name="Rosen B."/>
            <person name="Silverstein K.A."/>
            <person name="Tang H."/>
            <person name="Rombauts S."/>
            <person name="Zhao P.X."/>
            <person name="Zhou P."/>
            <person name="Barbe V."/>
            <person name="Bardou P."/>
            <person name="Bechner M."/>
            <person name="Bellec A."/>
            <person name="Berger A."/>
            <person name="Berges H."/>
            <person name="Bidwell S."/>
            <person name="Bisseling T."/>
            <person name="Choisne N."/>
            <person name="Couloux A."/>
            <person name="Denny R."/>
            <person name="Deshpande S."/>
            <person name="Dai X."/>
            <person name="Doyle J.J."/>
            <person name="Dudez A.M."/>
            <person name="Farmer A.D."/>
            <person name="Fouteau S."/>
            <person name="Franken C."/>
            <person name="Gibelin C."/>
            <person name="Gish J."/>
            <person name="Goldstein S."/>
            <person name="Gonzalez A.J."/>
            <person name="Green P.J."/>
            <person name="Hallab A."/>
            <person name="Hartog M."/>
            <person name="Hua A."/>
            <person name="Humphray S.J."/>
            <person name="Jeong D.H."/>
            <person name="Jing Y."/>
            <person name="Jocker A."/>
            <person name="Kenton S.M."/>
            <person name="Kim D.J."/>
            <person name="Klee K."/>
            <person name="Lai H."/>
            <person name="Lang C."/>
            <person name="Lin S."/>
            <person name="Macmil S.L."/>
            <person name="Magdelenat G."/>
            <person name="Matthews L."/>
            <person name="McCorrison J."/>
            <person name="Monaghan E.L."/>
            <person name="Mun J.H."/>
            <person name="Najar F.Z."/>
            <person name="Nicholson C."/>
            <person name="Noirot C."/>
            <person name="O'Bleness M."/>
            <person name="Paule C.R."/>
            <person name="Poulain J."/>
            <person name="Prion F."/>
            <person name="Qin B."/>
            <person name="Qu C."/>
            <person name="Retzel E.F."/>
            <person name="Riddle C."/>
            <person name="Sallet E."/>
            <person name="Samain S."/>
            <person name="Samson N."/>
            <person name="Sanders I."/>
            <person name="Saurat O."/>
            <person name="Scarpelli C."/>
            <person name="Schiex T."/>
            <person name="Segurens B."/>
            <person name="Severin A.J."/>
            <person name="Sherrier D.J."/>
            <person name="Shi R."/>
            <person name="Sims S."/>
            <person name="Singer S.R."/>
            <person name="Sinharoy S."/>
            <person name="Sterck L."/>
            <person name="Viollet A."/>
            <person name="Wang B.B."/>
            <person name="Wang K."/>
            <person name="Wang M."/>
            <person name="Wang X."/>
            <person name="Warfsmann J."/>
            <person name="Weissenbach J."/>
            <person name="White D.D."/>
            <person name="White J.D."/>
            <person name="Wiley G.B."/>
            <person name="Wincker P."/>
            <person name="Xing Y."/>
            <person name="Yang L."/>
            <person name="Yao Z."/>
            <person name="Ying F."/>
            <person name="Zhai J."/>
            <person name="Zhou L."/>
            <person name="Zuber A."/>
            <person name="Denarie J."/>
            <person name="Dixon R.A."/>
            <person name="May G.D."/>
            <person name="Schwartz D.C."/>
            <person name="Rogers J."/>
            <person name="Quetier F."/>
            <person name="Town C.D."/>
            <person name="Roe B.A."/>
        </authorList>
    </citation>
    <scope>NUCLEOTIDE SEQUENCE [LARGE SCALE GENOMIC DNA]</scope>
    <source>
        <strain evidence="2">A17</strain>
        <strain evidence="4 5">cv. Jemalong A17</strain>
    </source>
</reference>
<keyword evidence="1 2" id="KW-0812">Transmembrane</keyword>
<evidence type="ECO:0000256" key="1">
    <source>
        <dbReference type="SAM" id="Phobius"/>
    </source>
</evidence>
<dbReference type="Proteomes" id="UP000002051">
    <property type="component" value="Unassembled WGS sequence"/>
</dbReference>
<evidence type="ECO:0000313" key="4">
    <source>
        <dbReference type="EnsemblPlants" id="AES79519"/>
    </source>
</evidence>
<dbReference type="AlphaFoldDB" id="G7KS98"/>
<gene>
    <name evidence="2" type="ordered locus">MTR_7g068350</name>
    <name evidence="3" type="ORF">MtrunA17_Chr7g0242321</name>
</gene>
<reference evidence="2 5" key="2">
    <citation type="journal article" date="2014" name="BMC Genomics">
        <title>An improved genome release (version Mt4.0) for the model legume Medicago truncatula.</title>
        <authorList>
            <person name="Tang H."/>
            <person name="Krishnakumar V."/>
            <person name="Bidwell S."/>
            <person name="Rosen B."/>
            <person name="Chan A."/>
            <person name="Zhou S."/>
            <person name="Gentzbittel L."/>
            <person name="Childs K.L."/>
            <person name="Yandell M."/>
            <person name="Gundlach H."/>
            <person name="Mayer K.F."/>
            <person name="Schwartz D.C."/>
            <person name="Town C.D."/>
        </authorList>
    </citation>
    <scope>GENOME REANNOTATION</scope>
    <source>
        <strain evidence="4 5">cv. Jemalong A17</strain>
    </source>
</reference>
<sequence length="245" mass="28240">MLLLSPTEIHNTMLSVSIERPPSEPPPHVQQISCVGSLDLLPPSIQKLILVPRPSLMLRLQRHPRKPPNEVRITLLPPISSLSRPPPKPPWVILKWVWLMLLSFCSIFCGYHTSFVAIYEDESRFNPFAFYRLIPVQSDKVKKSETKYSRNVYDEAKKMIRNWIGKNTLDSHVSFVFFRRWKMLMKGLLGCKLWLNLSYLSTKFMCIANHDLVGYFSCIESLRFLGNVPPMSTLAGCNILGFMKC</sequence>
<accession>G7KS98</accession>